<comment type="caution">
    <text evidence="2">The sequence shown here is derived from an EMBL/GenBank/DDBJ whole genome shotgun (WGS) entry which is preliminary data.</text>
</comment>
<keyword evidence="5" id="KW-1185">Reference proteome</keyword>
<name>A0AA86PFB1_9EUKA</name>
<reference evidence="2" key="1">
    <citation type="submission" date="2023-06" db="EMBL/GenBank/DDBJ databases">
        <authorList>
            <person name="Kurt Z."/>
        </authorList>
    </citation>
    <scope>NUCLEOTIDE SEQUENCE</scope>
</reference>
<dbReference type="SUPFAM" id="SSF47473">
    <property type="entry name" value="EF-hand"/>
    <property type="match status" value="1"/>
</dbReference>
<dbReference type="AlphaFoldDB" id="A0AA86PFB1"/>
<sequence>MNLNIQKYEEIFDELDEKSYGCIKIDHIYEVVNARFNKVIDKDTLRQMIKITENQEGDFSLDQFCQFLYICQYADSKSQESILFYQVDSEFSGCIDKYGVQQIVKKLKWNLVQNKVSSVVEEYVDNCDGTIGIQVYQQVMKQLSKMQQLKEQQQKEQQSESSYEFNEEDITPENITNTLDPNPKNDQVKTLGKKLINLQLLKPKNTSVSFI</sequence>
<evidence type="ECO:0000313" key="4">
    <source>
        <dbReference type="EMBL" id="CAL6004242.1"/>
    </source>
</evidence>
<evidence type="ECO:0000313" key="5">
    <source>
        <dbReference type="Proteomes" id="UP001642409"/>
    </source>
</evidence>
<gene>
    <name evidence="3" type="ORF">HINF_LOCUS11249</name>
    <name evidence="4" type="ORF">HINF_LOCUS18794</name>
    <name evidence="2" type="ORF">HINF_LOCUS25759</name>
</gene>
<evidence type="ECO:0000313" key="3">
    <source>
        <dbReference type="EMBL" id="CAL5990251.1"/>
    </source>
</evidence>
<reference evidence="3 5" key="2">
    <citation type="submission" date="2024-07" db="EMBL/GenBank/DDBJ databases">
        <authorList>
            <person name="Akdeniz Z."/>
        </authorList>
    </citation>
    <scope>NUCLEOTIDE SEQUENCE [LARGE SCALE GENOMIC DNA]</scope>
</reference>
<feature type="region of interest" description="Disordered" evidence="1">
    <location>
        <begin position="151"/>
        <end position="186"/>
    </location>
</feature>
<dbReference type="EMBL" id="CAXDID020000025">
    <property type="protein sequence ID" value="CAL5990251.1"/>
    <property type="molecule type" value="Genomic_DNA"/>
</dbReference>
<dbReference type="EMBL" id="CAXDID020000048">
    <property type="protein sequence ID" value="CAL6004242.1"/>
    <property type="molecule type" value="Genomic_DNA"/>
</dbReference>
<dbReference type="InterPro" id="IPR011992">
    <property type="entry name" value="EF-hand-dom_pair"/>
</dbReference>
<evidence type="ECO:0000256" key="1">
    <source>
        <dbReference type="SAM" id="MobiDB-lite"/>
    </source>
</evidence>
<proteinExistence type="predicted"/>
<dbReference type="Gene3D" id="1.10.238.10">
    <property type="entry name" value="EF-hand"/>
    <property type="match status" value="2"/>
</dbReference>
<protein>
    <submittedName>
        <fullName evidence="2">EF hand domain-containing protein</fullName>
    </submittedName>
    <submittedName>
        <fullName evidence="3">EF_hand domain-containing protein</fullName>
    </submittedName>
</protein>
<dbReference type="Proteomes" id="UP001642409">
    <property type="component" value="Unassembled WGS sequence"/>
</dbReference>
<organism evidence="2">
    <name type="scientific">Hexamita inflata</name>
    <dbReference type="NCBI Taxonomy" id="28002"/>
    <lineage>
        <taxon>Eukaryota</taxon>
        <taxon>Metamonada</taxon>
        <taxon>Diplomonadida</taxon>
        <taxon>Hexamitidae</taxon>
        <taxon>Hexamitinae</taxon>
        <taxon>Hexamita</taxon>
    </lineage>
</organism>
<dbReference type="EMBL" id="CATOUU010000654">
    <property type="protein sequence ID" value="CAI9938114.1"/>
    <property type="molecule type" value="Genomic_DNA"/>
</dbReference>
<accession>A0AA86PFB1</accession>
<evidence type="ECO:0000313" key="2">
    <source>
        <dbReference type="EMBL" id="CAI9938114.1"/>
    </source>
</evidence>